<dbReference type="EC" id="4.3.2.2" evidence="4 5"/>
<dbReference type="GO" id="GO:0070626">
    <property type="term" value="F:(S)-2-(5-amino-1-(5-phospho-D-ribosyl)imidazole-4-carboxamido) succinate lyase (fumarate-forming) activity"/>
    <property type="evidence" value="ECO:0007669"/>
    <property type="project" value="TreeGrafter"/>
</dbReference>
<dbReference type="Gene3D" id="1.10.275.60">
    <property type="match status" value="1"/>
</dbReference>
<dbReference type="PRINTS" id="PR00145">
    <property type="entry name" value="ARGSUCLYASE"/>
</dbReference>
<comment type="pathway">
    <text evidence="5">Purine metabolism; IMP biosynthesis via de novo pathway; 5-amino-1-(5-phospho-D-ribosyl)imidazole-4-carboxamide from 5-amino-1-(5-phospho-D-ribosyl)imidazole-4-carboxylate: step 2/2.</text>
</comment>
<dbReference type="NCBIfam" id="TIGR00928">
    <property type="entry name" value="purB"/>
    <property type="match status" value="1"/>
</dbReference>
<dbReference type="RefSeq" id="WP_186906462.1">
    <property type="nucleotide sequence ID" value="NZ_JACOPP010000002.1"/>
</dbReference>
<dbReference type="EMBL" id="JACOPP010000002">
    <property type="protein sequence ID" value="MBC5732564.1"/>
    <property type="molecule type" value="Genomic_DNA"/>
</dbReference>
<dbReference type="Pfam" id="PF00206">
    <property type="entry name" value="Lyase_1"/>
    <property type="match status" value="1"/>
</dbReference>
<evidence type="ECO:0000259" key="6">
    <source>
        <dbReference type="SMART" id="SM00998"/>
    </source>
</evidence>
<comment type="catalytic activity">
    <reaction evidence="5">
        <text>N(6)-(1,2-dicarboxyethyl)-AMP = fumarate + AMP</text>
        <dbReference type="Rhea" id="RHEA:16853"/>
        <dbReference type="ChEBI" id="CHEBI:29806"/>
        <dbReference type="ChEBI" id="CHEBI:57567"/>
        <dbReference type="ChEBI" id="CHEBI:456215"/>
        <dbReference type="EC" id="4.3.2.2"/>
    </reaction>
</comment>
<evidence type="ECO:0000256" key="1">
    <source>
        <dbReference type="ARBA" id="ARBA00022605"/>
    </source>
</evidence>
<dbReference type="GO" id="GO:0004018">
    <property type="term" value="F:N6-(1,2-dicarboxyethyl)AMP AMP-lyase (fumarate-forming) activity"/>
    <property type="evidence" value="ECO:0007669"/>
    <property type="project" value="UniProtKB-UniRule"/>
</dbReference>
<evidence type="ECO:0000256" key="2">
    <source>
        <dbReference type="ARBA" id="ARBA00022755"/>
    </source>
</evidence>
<dbReference type="PRINTS" id="PR00149">
    <property type="entry name" value="FUMRATELYASE"/>
</dbReference>
<dbReference type="InterPro" id="IPR004769">
    <property type="entry name" value="Pur_lyase"/>
</dbReference>
<keyword evidence="2 5" id="KW-0658">Purine biosynthesis</keyword>
<dbReference type="PROSITE" id="PS00163">
    <property type="entry name" value="FUMARATE_LYASES"/>
    <property type="match status" value="1"/>
</dbReference>
<dbReference type="GO" id="GO:0044208">
    <property type="term" value="P:'de novo' AMP biosynthetic process"/>
    <property type="evidence" value="ECO:0007669"/>
    <property type="project" value="UniProtKB-UniPathway"/>
</dbReference>
<dbReference type="InterPro" id="IPR019468">
    <property type="entry name" value="AdenyloSucc_lyase_C"/>
</dbReference>
<protein>
    <recommendedName>
        <fullName evidence="4 5">Adenylosuccinate lyase</fullName>
        <shortName evidence="5">ASL</shortName>
        <ecNumber evidence="4 5">4.3.2.2</ecNumber>
    </recommendedName>
    <alternativeName>
        <fullName evidence="5">Adenylosuccinase</fullName>
    </alternativeName>
</protein>
<organism evidence="7 8">
    <name type="scientific">Lawsonibacter hominis</name>
    <dbReference type="NCBI Taxonomy" id="2763053"/>
    <lineage>
        <taxon>Bacteria</taxon>
        <taxon>Bacillati</taxon>
        <taxon>Bacillota</taxon>
        <taxon>Clostridia</taxon>
        <taxon>Eubacteriales</taxon>
        <taxon>Oscillospiraceae</taxon>
        <taxon>Lawsonibacter</taxon>
    </lineage>
</organism>
<dbReference type="AlphaFoldDB" id="A0A8J6JC92"/>
<comment type="catalytic activity">
    <reaction evidence="5">
        <text>(2S)-2-[5-amino-1-(5-phospho-beta-D-ribosyl)imidazole-4-carboxamido]succinate = 5-amino-1-(5-phospho-beta-D-ribosyl)imidazole-4-carboxamide + fumarate</text>
        <dbReference type="Rhea" id="RHEA:23920"/>
        <dbReference type="ChEBI" id="CHEBI:29806"/>
        <dbReference type="ChEBI" id="CHEBI:58443"/>
        <dbReference type="ChEBI" id="CHEBI:58475"/>
        <dbReference type="EC" id="4.3.2.2"/>
    </reaction>
</comment>
<dbReference type="InterPro" id="IPR020557">
    <property type="entry name" value="Fumarate_lyase_CS"/>
</dbReference>
<dbReference type="SUPFAM" id="SSF48557">
    <property type="entry name" value="L-aspartase-like"/>
    <property type="match status" value="1"/>
</dbReference>
<dbReference type="UniPathway" id="UPA00075">
    <property type="reaction ID" value="UER00336"/>
</dbReference>
<evidence type="ECO:0000313" key="8">
    <source>
        <dbReference type="Proteomes" id="UP000661435"/>
    </source>
</evidence>
<dbReference type="Gene3D" id="1.20.200.10">
    <property type="entry name" value="Fumarase/aspartase (Central domain)"/>
    <property type="match status" value="1"/>
</dbReference>
<dbReference type="GO" id="GO:0006189">
    <property type="term" value="P:'de novo' IMP biosynthetic process"/>
    <property type="evidence" value="ECO:0007669"/>
    <property type="project" value="UniProtKB-UniPathway"/>
</dbReference>
<name>A0A8J6JC92_9FIRM</name>
<reference evidence="7" key="1">
    <citation type="submission" date="2020-08" db="EMBL/GenBank/DDBJ databases">
        <title>Genome public.</title>
        <authorList>
            <person name="Liu C."/>
            <person name="Sun Q."/>
        </authorList>
    </citation>
    <scope>NUCLEOTIDE SEQUENCE</scope>
    <source>
        <strain evidence="7">NSJ-51</strain>
    </source>
</reference>
<sequence>MNDRYESPLSSRYASDEMQFIFSPDKKFSTWRRLWVALARAEMELGLPVTQEQIDEMEAHLTDIDYDKAAAYEKKLRHDVMAHVHTFGEVCPKAMPIIHLGATSCYVGDNTDVILMREALLLIREKLVRVLKHLADFAGRYQALPTLGFTHFQPAQLVTVGKRATLWMNELLMDLDEVSYRIDSLKLLGSKGTTGTQASFLELFEGDHEKCKELDRKIAAEMGFAATASVSGQTYSRKVDAAVLATLSGIAQSASKFATDLRLLCHLKEVEEPFEASQIGSSAMPYKRNPMRCERICALGRYVMCDAMNPAVTAASQWFERTLDDSANKRISVPEAFLAVDAILNIYANVASGLVVHEQVIRRHVLEELPFMASENIMMDAVKRGGNRQELHERIRVLSQQAGANVKDRGEANNLIDLIAADPLFGMSREELTAHLEPERYIGRCPQQVEDFLREDVQPVLERYADALNGKETELKV</sequence>
<dbReference type="Proteomes" id="UP000661435">
    <property type="component" value="Unassembled WGS sequence"/>
</dbReference>
<dbReference type="Gene3D" id="1.10.40.30">
    <property type="entry name" value="Fumarase/aspartase (C-terminal domain)"/>
    <property type="match status" value="1"/>
</dbReference>
<dbReference type="PANTHER" id="PTHR43172:SF1">
    <property type="entry name" value="ADENYLOSUCCINATE LYASE"/>
    <property type="match status" value="1"/>
</dbReference>
<dbReference type="InterPro" id="IPR008948">
    <property type="entry name" value="L-Aspartase-like"/>
</dbReference>
<dbReference type="Pfam" id="PF10397">
    <property type="entry name" value="ADSL_C"/>
    <property type="match status" value="1"/>
</dbReference>
<keyword evidence="1" id="KW-0028">Amino-acid biosynthesis</keyword>
<evidence type="ECO:0000313" key="7">
    <source>
        <dbReference type="EMBL" id="MBC5732564.1"/>
    </source>
</evidence>
<comment type="pathway">
    <text evidence="5">Purine metabolism; AMP biosynthesis via de novo pathway; AMP from IMP: step 2/2.</text>
</comment>
<dbReference type="UniPathway" id="UPA00074">
    <property type="reaction ID" value="UER00132"/>
</dbReference>
<evidence type="ECO:0000256" key="5">
    <source>
        <dbReference type="RuleBase" id="RU361172"/>
    </source>
</evidence>
<keyword evidence="3 5" id="KW-0456">Lyase</keyword>
<dbReference type="CDD" id="cd03302">
    <property type="entry name" value="Adenylsuccinate_lyase_2"/>
    <property type="match status" value="1"/>
</dbReference>
<evidence type="ECO:0000256" key="4">
    <source>
        <dbReference type="NCBIfam" id="TIGR00928"/>
    </source>
</evidence>
<dbReference type="GO" id="GO:0005829">
    <property type="term" value="C:cytosol"/>
    <property type="evidence" value="ECO:0007669"/>
    <property type="project" value="TreeGrafter"/>
</dbReference>
<dbReference type="InterPro" id="IPR000362">
    <property type="entry name" value="Fumarate_lyase_fam"/>
</dbReference>
<comment type="similarity">
    <text evidence="5">Belongs to the lyase 1 family. Adenylosuccinate lyase subfamily.</text>
</comment>
<feature type="domain" description="Adenylosuccinate lyase C-terminal" evidence="6">
    <location>
        <begin position="369"/>
        <end position="453"/>
    </location>
</feature>
<evidence type="ECO:0000256" key="3">
    <source>
        <dbReference type="ARBA" id="ARBA00023239"/>
    </source>
</evidence>
<comment type="caution">
    <text evidence="7">The sequence shown here is derived from an EMBL/GenBank/DDBJ whole genome shotgun (WGS) entry which is preliminary data.</text>
</comment>
<dbReference type="FunFam" id="1.10.275.60:FF:000001">
    <property type="entry name" value="Adenylosuccinate lyase"/>
    <property type="match status" value="1"/>
</dbReference>
<dbReference type="PANTHER" id="PTHR43172">
    <property type="entry name" value="ADENYLOSUCCINATE LYASE"/>
    <property type="match status" value="1"/>
</dbReference>
<dbReference type="InterPro" id="IPR022761">
    <property type="entry name" value="Fumarate_lyase_N"/>
</dbReference>
<keyword evidence="8" id="KW-1185">Reference proteome</keyword>
<proteinExistence type="inferred from homology"/>
<dbReference type="SMART" id="SM00998">
    <property type="entry name" value="ADSL_C"/>
    <property type="match status" value="1"/>
</dbReference>
<dbReference type="GO" id="GO:0008652">
    <property type="term" value="P:amino acid biosynthetic process"/>
    <property type="evidence" value="ECO:0007669"/>
    <property type="project" value="UniProtKB-KW"/>
</dbReference>
<accession>A0A8J6JC92</accession>
<gene>
    <name evidence="7" type="ORF">H8S57_02330</name>
</gene>